<dbReference type="GO" id="GO:0009306">
    <property type="term" value="P:protein secretion"/>
    <property type="evidence" value="ECO:0007669"/>
    <property type="project" value="InterPro"/>
</dbReference>
<dbReference type="PANTHER" id="PTHR30531">
    <property type="entry name" value="FLAGELLAR BIOSYNTHETIC PROTEIN FLHB"/>
    <property type="match status" value="1"/>
</dbReference>
<gene>
    <name evidence="1" type="ORF">HLVA_16590</name>
</gene>
<name>A0AAU9E3P6_9FUSO</name>
<dbReference type="EMBL" id="AP027059">
    <property type="protein sequence ID" value="BDU51090.1"/>
    <property type="molecule type" value="Genomic_DNA"/>
</dbReference>
<sequence>MKKKAVGLVYDKENDNSPKVITKGEGYLAEKIIEIAKENGIYIKEDKSLVEILSKLDISEEIPEELYEIIAEIFLYVYSIEKED</sequence>
<reference evidence="1 2" key="1">
    <citation type="submission" date="2022-11" db="EMBL/GenBank/DDBJ databases">
        <title>Haliovirga abyssi gen. nov., sp. nov., a mesophilic fermentative bacterium isolated from the Iheya North hydrothermal field and the proposal of Haliovirgaceae fam. nov.</title>
        <authorList>
            <person name="Miyazaki U."/>
            <person name="Tame A."/>
            <person name="Miyazaki J."/>
            <person name="Takai K."/>
            <person name="Sawayama S."/>
            <person name="Kitajima M."/>
            <person name="Okamoto A."/>
            <person name="Nakagawa S."/>
        </authorList>
    </citation>
    <scope>NUCLEOTIDE SEQUENCE [LARGE SCALE GENOMIC DNA]</scope>
    <source>
        <strain evidence="1 2">IC12</strain>
    </source>
</reference>
<dbReference type="InterPro" id="IPR006135">
    <property type="entry name" value="T3SS_substrate_exporter"/>
</dbReference>
<dbReference type="AlphaFoldDB" id="A0AAU9E3P6"/>
<dbReference type="Proteomes" id="UP001321582">
    <property type="component" value="Chromosome"/>
</dbReference>
<dbReference type="KEGG" id="haby:HLVA_16590"/>
<keyword evidence="1" id="KW-0969">Cilium</keyword>
<keyword evidence="1" id="KW-0282">Flagellum</keyword>
<evidence type="ECO:0000313" key="2">
    <source>
        <dbReference type="Proteomes" id="UP001321582"/>
    </source>
</evidence>
<dbReference type="SUPFAM" id="SSF160544">
    <property type="entry name" value="EscU C-terminal domain-like"/>
    <property type="match status" value="1"/>
</dbReference>
<evidence type="ECO:0000313" key="1">
    <source>
        <dbReference type="EMBL" id="BDU51090.1"/>
    </source>
</evidence>
<dbReference type="InterPro" id="IPR029025">
    <property type="entry name" value="T3SS_substrate_exporter_C"/>
</dbReference>
<protein>
    <submittedName>
        <fullName evidence="1">Flagellar biosynthetic protein FlhB</fullName>
    </submittedName>
</protein>
<keyword evidence="1" id="KW-0966">Cell projection</keyword>
<organism evidence="1 2">
    <name type="scientific">Haliovirga abyssi</name>
    <dbReference type="NCBI Taxonomy" id="2996794"/>
    <lineage>
        <taxon>Bacteria</taxon>
        <taxon>Fusobacteriati</taxon>
        <taxon>Fusobacteriota</taxon>
        <taxon>Fusobacteriia</taxon>
        <taxon>Fusobacteriales</taxon>
        <taxon>Haliovirgaceae</taxon>
        <taxon>Haliovirga</taxon>
    </lineage>
</organism>
<dbReference type="RefSeq" id="WP_307903932.1">
    <property type="nucleotide sequence ID" value="NZ_AP027059.1"/>
</dbReference>
<proteinExistence type="predicted"/>
<dbReference type="Gene3D" id="3.40.1690.10">
    <property type="entry name" value="secretion proteins EscU"/>
    <property type="match status" value="1"/>
</dbReference>
<dbReference type="Pfam" id="PF01312">
    <property type="entry name" value="Bac_export_2"/>
    <property type="match status" value="1"/>
</dbReference>
<dbReference type="PANTHER" id="PTHR30531:SF12">
    <property type="entry name" value="FLAGELLAR BIOSYNTHETIC PROTEIN FLHB"/>
    <property type="match status" value="1"/>
</dbReference>
<keyword evidence="2" id="KW-1185">Reference proteome</keyword>
<accession>A0AAU9E3P6</accession>
<dbReference type="GO" id="GO:0005886">
    <property type="term" value="C:plasma membrane"/>
    <property type="evidence" value="ECO:0007669"/>
    <property type="project" value="TreeGrafter"/>
</dbReference>